<dbReference type="Proteomes" id="UP000619260">
    <property type="component" value="Unassembled WGS sequence"/>
</dbReference>
<dbReference type="SUPFAM" id="SSF51905">
    <property type="entry name" value="FAD/NAD(P)-binding domain"/>
    <property type="match status" value="1"/>
</dbReference>
<dbReference type="AlphaFoldDB" id="A0A8J3YFX7"/>
<dbReference type="Gene3D" id="3.50.50.60">
    <property type="entry name" value="FAD/NAD(P)-binding domain"/>
    <property type="match status" value="1"/>
</dbReference>
<protein>
    <submittedName>
        <fullName evidence="2">Oxidoreductase</fullName>
    </submittedName>
</protein>
<dbReference type="Gene3D" id="3.30.9.10">
    <property type="entry name" value="D-Amino Acid Oxidase, subunit A, domain 2"/>
    <property type="match status" value="1"/>
</dbReference>
<comment type="caution">
    <text evidence="2">The sequence shown here is derived from an EMBL/GenBank/DDBJ whole genome shotgun (WGS) entry which is preliminary data.</text>
</comment>
<dbReference type="InterPro" id="IPR036188">
    <property type="entry name" value="FAD/NAD-bd_sf"/>
</dbReference>
<evidence type="ECO:0000259" key="1">
    <source>
        <dbReference type="Pfam" id="PF01494"/>
    </source>
</evidence>
<organism evidence="2 3">
    <name type="scientific">Virgisporangium aliadipatigenens</name>
    <dbReference type="NCBI Taxonomy" id="741659"/>
    <lineage>
        <taxon>Bacteria</taxon>
        <taxon>Bacillati</taxon>
        <taxon>Actinomycetota</taxon>
        <taxon>Actinomycetes</taxon>
        <taxon>Micromonosporales</taxon>
        <taxon>Micromonosporaceae</taxon>
        <taxon>Virgisporangium</taxon>
    </lineage>
</organism>
<keyword evidence="3" id="KW-1185">Reference proteome</keyword>
<dbReference type="InterPro" id="IPR051704">
    <property type="entry name" value="FAD_aromatic-hydroxylase"/>
</dbReference>
<dbReference type="EMBL" id="BOPF01000003">
    <property type="protein sequence ID" value="GIJ44296.1"/>
    <property type="molecule type" value="Genomic_DNA"/>
</dbReference>
<dbReference type="PANTHER" id="PTHR46865:SF2">
    <property type="entry name" value="MONOOXYGENASE"/>
    <property type="match status" value="1"/>
</dbReference>
<proteinExistence type="predicted"/>
<name>A0A8J3YFX7_9ACTN</name>
<feature type="domain" description="FAD-binding" evidence="1">
    <location>
        <begin position="2"/>
        <end position="304"/>
    </location>
</feature>
<gene>
    <name evidence="2" type="ORF">Val02_11820</name>
</gene>
<dbReference type="PANTHER" id="PTHR46865">
    <property type="entry name" value="OXIDOREDUCTASE-RELATED"/>
    <property type="match status" value="1"/>
</dbReference>
<reference evidence="2" key="1">
    <citation type="submission" date="2021-01" db="EMBL/GenBank/DDBJ databases">
        <title>Whole genome shotgun sequence of Virgisporangium aliadipatigenens NBRC 105644.</title>
        <authorList>
            <person name="Komaki H."/>
            <person name="Tamura T."/>
        </authorList>
    </citation>
    <scope>NUCLEOTIDE SEQUENCE</scope>
    <source>
        <strain evidence="2">NBRC 105644</strain>
    </source>
</reference>
<evidence type="ECO:0000313" key="3">
    <source>
        <dbReference type="Proteomes" id="UP000619260"/>
    </source>
</evidence>
<dbReference type="Pfam" id="PF01494">
    <property type="entry name" value="FAD_binding_3"/>
    <property type="match status" value="1"/>
</dbReference>
<evidence type="ECO:0000313" key="2">
    <source>
        <dbReference type="EMBL" id="GIJ44296.1"/>
    </source>
</evidence>
<dbReference type="InterPro" id="IPR002938">
    <property type="entry name" value="FAD-bd"/>
</dbReference>
<accession>A0A8J3YFX7</accession>
<dbReference type="GO" id="GO:0071949">
    <property type="term" value="F:FAD binding"/>
    <property type="evidence" value="ECO:0007669"/>
    <property type="project" value="InterPro"/>
</dbReference>
<sequence>MAGPTLAFWLARHGFSATVVERSQGLRSSGNPVDVHGPAFPVAESMGIVPALQAAATHARSMTVLATDGRPIARIPMQSDRAKEFEVPRGDLANLLYEAARGDAEFLFDETITTLTQDADGVDVTFDRAAPRRFDLVIGADGLHSHVRRLVFGPEPTFVRHRDMFVATLALPGLVTDPDSVVLYNAPGRLIAIHPARGTGGAAFIFRGRPPTDVDHRDPAVQKKIVLDAHAGLGWRVPELLDAVRAADDLYFDVVSEVHLDSWARGRVALLGDAASCVSLFGEGSSLAMAGAHTLAAALAVHPDEPAEAFGRYEAAHRKLVGPRQRRIGLIGGLLVPGTGAGLAARNLAARGVSTLARRRGKGSWNAVERAGTQG</sequence>